<dbReference type="InterPro" id="IPR050156">
    <property type="entry name" value="TC-AMP_synthase_SUA5"/>
</dbReference>
<dbReference type="GO" id="GO:0003725">
    <property type="term" value="F:double-stranded RNA binding"/>
    <property type="evidence" value="ECO:0007669"/>
    <property type="project" value="InterPro"/>
</dbReference>
<evidence type="ECO:0000256" key="3">
    <source>
        <dbReference type="ARBA" id="ARBA00012584"/>
    </source>
</evidence>
<evidence type="ECO:0000256" key="5">
    <source>
        <dbReference type="ARBA" id="ARBA00022679"/>
    </source>
</evidence>
<dbReference type="Pfam" id="PF01300">
    <property type="entry name" value="Sua5_yciO_yrdC"/>
    <property type="match status" value="1"/>
</dbReference>
<keyword evidence="5" id="KW-0808">Transferase</keyword>
<keyword evidence="6" id="KW-0819">tRNA processing</keyword>
<keyword evidence="7" id="KW-0548">Nucleotidyltransferase</keyword>
<evidence type="ECO:0000256" key="2">
    <source>
        <dbReference type="ARBA" id="ARBA00007663"/>
    </source>
</evidence>
<dbReference type="GO" id="GO:0006450">
    <property type="term" value="P:regulation of translational fidelity"/>
    <property type="evidence" value="ECO:0007669"/>
    <property type="project" value="TreeGrafter"/>
</dbReference>
<name>A0A382MA72_9ZZZZ</name>
<dbReference type="GO" id="GO:0008033">
    <property type="term" value="P:tRNA processing"/>
    <property type="evidence" value="ECO:0007669"/>
    <property type="project" value="UniProtKB-KW"/>
</dbReference>
<evidence type="ECO:0000256" key="9">
    <source>
        <dbReference type="ARBA" id="ARBA00022840"/>
    </source>
</evidence>
<gene>
    <name evidence="13" type="ORF">METZ01_LOCUS296965</name>
</gene>
<dbReference type="Gene3D" id="3.90.870.10">
    <property type="entry name" value="DHBP synthase"/>
    <property type="match status" value="1"/>
</dbReference>
<proteinExistence type="inferred from homology"/>
<dbReference type="GO" id="GO:0005524">
    <property type="term" value="F:ATP binding"/>
    <property type="evidence" value="ECO:0007669"/>
    <property type="project" value="UniProtKB-KW"/>
</dbReference>
<dbReference type="GO" id="GO:0000049">
    <property type="term" value="F:tRNA binding"/>
    <property type="evidence" value="ECO:0007669"/>
    <property type="project" value="TreeGrafter"/>
</dbReference>
<dbReference type="PANTHER" id="PTHR17490:SF16">
    <property type="entry name" value="THREONYLCARBAMOYL-AMP SYNTHASE"/>
    <property type="match status" value="1"/>
</dbReference>
<dbReference type="InterPro" id="IPR006070">
    <property type="entry name" value="Sua5-like_dom"/>
</dbReference>
<dbReference type="EMBL" id="UINC01091389">
    <property type="protein sequence ID" value="SVC44111.1"/>
    <property type="molecule type" value="Genomic_DNA"/>
</dbReference>
<feature type="domain" description="YrdC-like" evidence="12">
    <location>
        <begin position="7"/>
        <end position="193"/>
    </location>
</feature>
<dbReference type="PROSITE" id="PS51163">
    <property type="entry name" value="YRDC"/>
    <property type="match status" value="1"/>
</dbReference>
<evidence type="ECO:0000256" key="11">
    <source>
        <dbReference type="ARBA" id="ARBA00048366"/>
    </source>
</evidence>
<dbReference type="AlphaFoldDB" id="A0A382MA72"/>
<evidence type="ECO:0000256" key="8">
    <source>
        <dbReference type="ARBA" id="ARBA00022741"/>
    </source>
</evidence>
<evidence type="ECO:0000259" key="12">
    <source>
        <dbReference type="PROSITE" id="PS51163"/>
    </source>
</evidence>
<dbReference type="SUPFAM" id="SSF55821">
    <property type="entry name" value="YrdC/RibB"/>
    <property type="match status" value="1"/>
</dbReference>
<organism evidence="13">
    <name type="scientific">marine metagenome</name>
    <dbReference type="NCBI Taxonomy" id="408172"/>
    <lineage>
        <taxon>unclassified sequences</taxon>
        <taxon>metagenomes</taxon>
        <taxon>ecological metagenomes</taxon>
    </lineage>
</organism>
<accession>A0A382MA72</accession>
<dbReference type="NCBIfam" id="TIGR00057">
    <property type="entry name" value="L-threonylcarbamoyladenylate synthase"/>
    <property type="match status" value="1"/>
</dbReference>
<dbReference type="GO" id="GO:0005737">
    <property type="term" value="C:cytoplasm"/>
    <property type="evidence" value="ECO:0007669"/>
    <property type="project" value="UniProtKB-SubCell"/>
</dbReference>
<dbReference type="GO" id="GO:0061710">
    <property type="term" value="F:L-threonylcarbamoyladenylate synthase"/>
    <property type="evidence" value="ECO:0007669"/>
    <property type="project" value="UniProtKB-EC"/>
</dbReference>
<keyword evidence="4" id="KW-0963">Cytoplasm</keyword>
<reference evidence="13" key="1">
    <citation type="submission" date="2018-05" db="EMBL/GenBank/DDBJ databases">
        <authorList>
            <person name="Lanie J.A."/>
            <person name="Ng W.-L."/>
            <person name="Kazmierczak K.M."/>
            <person name="Andrzejewski T.M."/>
            <person name="Davidsen T.M."/>
            <person name="Wayne K.J."/>
            <person name="Tettelin H."/>
            <person name="Glass J.I."/>
            <person name="Rusch D."/>
            <person name="Podicherti R."/>
            <person name="Tsui H.-C.T."/>
            <person name="Winkler M.E."/>
        </authorList>
    </citation>
    <scope>NUCLEOTIDE SEQUENCE</scope>
</reference>
<evidence type="ECO:0000256" key="4">
    <source>
        <dbReference type="ARBA" id="ARBA00022490"/>
    </source>
</evidence>
<evidence type="ECO:0000313" key="13">
    <source>
        <dbReference type="EMBL" id="SVC44111.1"/>
    </source>
</evidence>
<evidence type="ECO:0000256" key="10">
    <source>
        <dbReference type="ARBA" id="ARBA00029774"/>
    </source>
</evidence>
<dbReference type="InterPro" id="IPR017945">
    <property type="entry name" value="DHBP_synth_RibB-like_a/b_dom"/>
</dbReference>
<protein>
    <recommendedName>
        <fullName evidence="10">L-threonylcarbamoyladenylate synthase</fullName>
        <ecNumber evidence="3">2.7.7.87</ecNumber>
    </recommendedName>
    <alternativeName>
        <fullName evidence="10">L-threonylcarbamoyladenylate synthase</fullName>
    </alternativeName>
</protein>
<evidence type="ECO:0000256" key="6">
    <source>
        <dbReference type="ARBA" id="ARBA00022694"/>
    </source>
</evidence>
<sequence>MLLSPDSSSLNIAATAIKQGSLVSFPTDTYFALGADGMNDKAVQHVFEVKGRNPGTPVPLLISDLDMVTELATTFPQIVMDLASRFWPGALTIVVPALERVPESVTARTGTVGLRIPDHSLARQLIRLSGTPITGTSCNVTSQPPMANASDVDQQFGEKIDFCIESPCGSNIAPSTVISYANGKLSILRLGAISIESIKNTIGNNIVIGVVGNLASQ</sequence>
<dbReference type="PANTHER" id="PTHR17490">
    <property type="entry name" value="SUA5"/>
    <property type="match status" value="1"/>
</dbReference>
<comment type="catalytic activity">
    <reaction evidence="11">
        <text>L-threonine + hydrogencarbonate + ATP = L-threonylcarbamoyladenylate + diphosphate + H2O</text>
        <dbReference type="Rhea" id="RHEA:36407"/>
        <dbReference type="ChEBI" id="CHEBI:15377"/>
        <dbReference type="ChEBI" id="CHEBI:17544"/>
        <dbReference type="ChEBI" id="CHEBI:30616"/>
        <dbReference type="ChEBI" id="CHEBI:33019"/>
        <dbReference type="ChEBI" id="CHEBI:57926"/>
        <dbReference type="ChEBI" id="CHEBI:73682"/>
        <dbReference type="EC" id="2.7.7.87"/>
    </reaction>
</comment>
<comment type="subcellular location">
    <subcellularLocation>
        <location evidence="1">Cytoplasm</location>
    </subcellularLocation>
</comment>
<keyword evidence="8" id="KW-0547">Nucleotide-binding</keyword>
<evidence type="ECO:0000256" key="7">
    <source>
        <dbReference type="ARBA" id="ARBA00022695"/>
    </source>
</evidence>
<evidence type="ECO:0000256" key="1">
    <source>
        <dbReference type="ARBA" id="ARBA00004496"/>
    </source>
</evidence>
<keyword evidence="9" id="KW-0067">ATP-binding</keyword>
<dbReference type="EC" id="2.7.7.87" evidence="3"/>
<comment type="similarity">
    <text evidence="2">Belongs to the SUA5 family.</text>
</comment>